<comment type="caution">
    <text evidence="1">The sequence shown here is derived from an EMBL/GenBank/DDBJ whole genome shotgun (WGS) entry which is preliminary data.</text>
</comment>
<organism evidence="1 2">
    <name type="scientific">Tritrichomonas foetus</name>
    <dbReference type="NCBI Taxonomy" id="1144522"/>
    <lineage>
        <taxon>Eukaryota</taxon>
        <taxon>Metamonada</taxon>
        <taxon>Parabasalia</taxon>
        <taxon>Tritrichomonadida</taxon>
        <taxon>Tritrichomonadidae</taxon>
        <taxon>Tritrichomonas</taxon>
    </lineage>
</organism>
<evidence type="ECO:0008006" key="3">
    <source>
        <dbReference type="Google" id="ProtNLM"/>
    </source>
</evidence>
<dbReference type="Proteomes" id="UP000179807">
    <property type="component" value="Unassembled WGS sequence"/>
</dbReference>
<accession>A0A1J4K504</accession>
<dbReference type="VEuPathDB" id="TrichDB:TRFO_06259"/>
<gene>
    <name evidence="1" type="ORF">TRFO_06259</name>
</gene>
<proteinExistence type="predicted"/>
<evidence type="ECO:0000313" key="1">
    <source>
        <dbReference type="EMBL" id="OHT04796.1"/>
    </source>
</evidence>
<protein>
    <recommendedName>
        <fullName evidence="3">Serine/threonine-protein phosphatase 4 regulatory subunit 3-like central domain-containing protein</fullName>
    </recommendedName>
</protein>
<dbReference type="GeneID" id="94827689"/>
<reference evidence="1" key="1">
    <citation type="submission" date="2016-10" db="EMBL/GenBank/DDBJ databases">
        <authorList>
            <person name="Benchimol M."/>
            <person name="Almeida L.G."/>
            <person name="Vasconcelos A.T."/>
            <person name="Perreira-Neves A."/>
            <person name="Rosa I.A."/>
            <person name="Tasca T."/>
            <person name="Bogo M.R."/>
            <person name="de Souza W."/>
        </authorList>
    </citation>
    <scope>NUCLEOTIDE SEQUENCE [LARGE SCALE GENOMIC DNA]</scope>
    <source>
        <strain evidence="1">K</strain>
    </source>
</reference>
<keyword evidence="2" id="KW-1185">Reference proteome</keyword>
<evidence type="ECO:0000313" key="2">
    <source>
        <dbReference type="Proteomes" id="UP000179807"/>
    </source>
</evidence>
<dbReference type="SUPFAM" id="SSF48371">
    <property type="entry name" value="ARM repeat"/>
    <property type="match status" value="1"/>
</dbReference>
<dbReference type="RefSeq" id="XP_068357932.1">
    <property type="nucleotide sequence ID" value="XM_068492985.1"/>
</dbReference>
<dbReference type="EMBL" id="MLAK01000782">
    <property type="protein sequence ID" value="OHT04796.1"/>
    <property type="molecule type" value="Genomic_DNA"/>
</dbReference>
<dbReference type="AlphaFoldDB" id="A0A1J4K504"/>
<sequence length="466" mass="55396">MIVYKHKLNNTGDFHQLKLLLIKDNENDNEQTTDYVIPIKFEDFRIEYVKESLSMLFDSNIAKQNEGLDSITQLVYLNHEEVFNMFTIDIINLVTLMTLQNNTATNAYRLLGMITFFTNDFSCYISKIEFYTNICNNILCFSEQQIRYCIILLINLFDFVPINDIIQTGIFDLLLEIPNPIQIPKAIDLFSVIILRNDLPDEIFRNYLLFFKKTILIRNLSQKIIKIIFDVFERLLYASNHSFEVQDIIRNNAIIMKLIQQINYNRDECCCCLRILRYMIYKDDAFFPQLTVFDFDKLLTRMILSSNEEVRYETILICQVYLKIFPDFHKYFIDFNFDQYFFSSNYKIKEMLFSFYEVILTQIEEACKLFLTEELFVESLEMLSNVSEEVKLKIYQFLFCLVRKKSILNFNPYELTMNSNSAVETVENDIISGNPEILRCSRLFKRLILQGHDTDVPKEDNENEEN</sequence>
<dbReference type="InterPro" id="IPR016024">
    <property type="entry name" value="ARM-type_fold"/>
</dbReference>
<name>A0A1J4K504_9EUKA</name>